<dbReference type="AlphaFoldDB" id="C0EEG8"/>
<evidence type="ECO:0000256" key="1">
    <source>
        <dbReference type="SAM" id="MobiDB-lite"/>
    </source>
</evidence>
<protein>
    <submittedName>
        <fullName evidence="2">Uncharacterized protein</fullName>
    </submittedName>
</protein>
<reference evidence="2 3" key="1">
    <citation type="submission" date="2009-01" db="EMBL/GenBank/DDBJ databases">
        <authorList>
            <person name="Fulton L."/>
            <person name="Clifton S."/>
            <person name="Fulton B."/>
            <person name="Xu J."/>
            <person name="Minx P."/>
            <person name="Pepin K.H."/>
            <person name="Johnson M."/>
            <person name="Bhonagiri V."/>
            <person name="Nash W.E."/>
            <person name="Mardis E.R."/>
            <person name="Wilson R.K."/>
        </authorList>
    </citation>
    <scope>NUCLEOTIDE SEQUENCE [LARGE SCALE GENOMIC DNA]</scope>
    <source>
        <strain evidence="2 3">DSM 5476</strain>
    </source>
</reference>
<dbReference type="STRING" id="537013.CLOSTMETH_02254"/>
<dbReference type="EMBL" id="ACEC01000070">
    <property type="protein sequence ID" value="EEG30156.1"/>
    <property type="molecule type" value="Genomic_DNA"/>
</dbReference>
<keyword evidence="3" id="KW-1185">Reference proteome</keyword>
<reference evidence="2 3" key="2">
    <citation type="submission" date="2009-02" db="EMBL/GenBank/DDBJ databases">
        <title>Draft genome sequence of Clostridium methylpentosum (DSM 5476).</title>
        <authorList>
            <person name="Sudarsanam P."/>
            <person name="Ley R."/>
            <person name="Guruge J."/>
            <person name="Turnbaugh P.J."/>
            <person name="Mahowald M."/>
            <person name="Liep D."/>
            <person name="Gordon J."/>
        </authorList>
    </citation>
    <scope>NUCLEOTIDE SEQUENCE [LARGE SCALE GENOMIC DNA]</scope>
    <source>
        <strain evidence="2 3">DSM 5476</strain>
    </source>
</reference>
<dbReference type="Proteomes" id="UP000003340">
    <property type="component" value="Unassembled WGS sequence"/>
</dbReference>
<comment type="caution">
    <text evidence="2">The sequence shown here is derived from an EMBL/GenBank/DDBJ whole genome shotgun (WGS) entry which is preliminary data.</text>
</comment>
<evidence type="ECO:0000313" key="3">
    <source>
        <dbReference type="Proteomes" id="UP000003340"/>
    </source>
</evidence>
<evidence type="ECO:0000313" key="2">
    <source>
        <dbReference type="EMBL" id="EEG30156.1"/>
    </source>
</evidence>
<dbReference type="HOGENOM" id="CLU_2463647_0_0_9"/>
<sequence length="88" mass="9583">MPRAFVRLAQLAFTAKKQAFAGCFLRTACESLEGEFLAIDSIGFDTASLKMPANNPGQPLTRQKSFGSTQSKSTFTGSRCTESGYCRF</sequence>
<organism evidence="2 3">
    <name type="scientific">[Clostridium] methylpentosum DSM 5476</name>
    <dbReference type="NCBI Taxonomy" id="537013"/>
    <lineage>
        <taxon>Bacteria</taxon>
        <taxon>Bacillati</taxon>
        <taxon>Bacillota</taxon>
        <taxon>Clostridia</taxon>
        <taxon>Eubacteriales</taxon>
        <taxon>Oscillospiraceae</taxon>
        <taxon>Oscillospiraceae incertae sedis</taxon>
    </lineage>
</organism>
<accession>C0EEG8</accession>
<feature type="compositionally biased region" description="Polar residues" evidence="1">
    <location>
        <begin position="55"/>
        <end position="81"/>
    </location>
</feature>
<feature type="region of interest" description="Disordered" evidence="1">
    <location>
        <begin position="53"/>
        <end position="88"/>
    </location>
</feature>
<name>C0EEG8_9FIRM</name>
<proteinExistence type="predicted"/>
<gene>
    <name evidence="2" type="ORF">CLOSTMETH_02254</name>
</gene>